<dbReference type="EMBL" id="NKXS01008123">
    <property type="protein sequence ID" value="PIM98746.1"/>
    <property type="molecule type" value="Genomic_DNA"/>
</dbReference>
<accession>A0A2G9G093</accession>
<reference evidence="2" key="1">
    <citation type="journal article" date="2018" name="Gigascience">
        <title>Genome assembly of the Pink Ipe (Handroanthus impetiginosus, Bignoniaceae), a highly valued, ecologically keystone Neotropical timber forest tree.</title>
        <authorList>
            <person name="Silva-Junior O.B."/>
            <person name="Grattapaglia D."/>
            <person name="Novaes E."/>
            <person name="Collevatti R.G."/>
        </authorList>
    </citation>
    <scope>NUCLEOTIDE SEQUENCE [LARGE SCALE GENOMIC DNA]</scope>
    <source>
        <strain evidence="2">cv. UFG-1</strain>
    </source>
</reference>
<name>A0A2G9G093_9LAMI</name>
<dbReference type="Proteomes" id="UP000231279">
    <property type="component" value="Unassembled WGS sequence"/>
</dbReference>
<proteinExistence type="predicted"/>
<comment type="caution">
    <text evidence="1">The sequence shown here is derived from an EMBL/GenBank/DDBJ whole genome shotgun (WGS) entry which is preliminary data.</text>
</comment>
<evidence type="ECO:0000313" key="1">
    <source>
        <dbReference type="EMBL" id="PIM98746.1"/>
    </source>
</evidence>
<protein>
    <submittedName>
        <fullName evidence="1">Uncharacterized protein</fullName>
    </submittedName>
</protein>
<evidence type="ECO:0000313" key="2">
    <source>
        <dbReference type="Proteomes" id="UP000231279"/>
    </source>
</evidence>
<dbReference type="AlphaFoldDB" id="A0A2G9G093"/>
<gene>
    <name evidence="1" type="ORF">CDL12_28769</name>
</gene>
<organism evidence="1 2">
    <name type="scientific">Handroanthus impetiginosus</name>
    <dbReference type="NCBI Taxonomy" id="429701"/>
    <lineage>
        <taxon>Eukaryota</taxon>
        <taxon>Viridiplantae</taxon>
        <taxon>Streptophyta</taxon>
        <taxon>Embryophyta</taxon>
        <taxon>Tracheophyta</taxon>
        <taxon>Spermatophyta</taxon>
        <taxon>Magnoliopsida</taxon>
        <taxon>eudicotyledons</taxon>
        <taxon>Gunneridae</taxon>
        <taxon>Pentapetalae</taxon>
        <taxon>asterids</taxon>
        <taxon>lamiids</taxon>
        <taxon>Lamiales</taxon>
        <taxon>Bignoniaceae</taxon>
        <taxon>Crescentiina</taxon>
        <taxon>Tabebuia alliance</taxon>
        <taxon>Handroanthus</taxon>
    </lineage>
</organism>
<keyword evidence="2" id="KW-1185">Reference proteome</keyword>
<sequence>MNKYKSKFSSRIYKKDQLPDLVYLLISNNLNPSIVHLHELIDSWKVGIYLIHATKFW</sequence>